<keyword evidence="4" id="KW-1185">Reference proteome</keyword>
<dbReference type="HOGENOM" id="CLU_027853_7_2_7"/>
<dbReference type="EMBL" id="AZHX01001123">
    <property type="protein sequence ID" value="ETX04788.1"/>
    <property type="molecule type" value="Genomic_DNA"/>
</dbReference>
<comment type="caution">
    <text evidence="3">The sequence shown here is derived from an EMBL/GenBank/DDBJ whole genome shotgun (WGS) entry which is preliminary data.</text>
</comment>
<dbReference type="AlphaFoldDB" id="W4M3Q5"/>
<dbReference type="InterPro" id="IPR011251">
    <property type="entry name" value="Luciferase-like_dom"/>
</dbReference>
<feature type="domain" description="Luciferase-like" evidence="2">
    <location>
        <begin position="15"/>
        <end position="278"/>
    </location>
</feature>
<dbReference type="Pfam" id="PF00296">
    <property type="entry name" value="Bac_luciferase"/>
    <property type="match status" value="1"/>
</dbReference>
<evidence type="ECO:0000313" key="3">
    <source>
        <dbReference type="EMBL" id="ETX04788.1"/>
    </source>
</evidence>
<dbReference type="GO" id="GO:0016705">
    <property type="term" value="F:oxidoreductase activity, acting on paired donors, with incorporation or reduction of molecular oxygen"/>
    <property type="evidence" value="ECO:0007669"/>
    <property type="project" value="InterPro"/>
</dbReference>
<name>W4M3Q5_9BACT</name>
<evidence type="ECO:0000256" key="1">
    <source>
        <dbReference type="ARBA" id="ARBA00023002"/>
    </source>
</evidence>
<dbReference type="Gene3D" id="3.20.20.30">
    <property type="entry name" value="Luciferase-like domain"/>
    <property type="match status" value="1"/>
</dbReference>
<accession>W4M3Q5</accession>
<dbReference type="Proteomes" id="UP000019140">
    <property type="component" value="Unassembled WGS sequence"/>
</dbReference>
<dbReference type="InterPro" id="IPR036661">
    <property type="entry name" value="Luciferase-like_sf"/>
</dbReference>
<dbReference type="PANTHER" id="PTHR43244">
    <property type="match status" value="1"/>
</dbReference>
<evidence type="ECO:0000259" key="2">
    <source>
        <dbReference type="Pfam" id="PF00296"/>
    </source>
</evidence>
<dbReference type="NCBIfam" id="TIGR03619">
    <property type="entry name" value="F420_Rv2161c"/>
    <property type="match status" value="1"/>
</dbReference>
<dbReference type="SUPFAM" id="SSF51679">
    <property type="entry name" value="Bacterial luciferase-like"/>
    <property type="match status" value="1"/>
</dbReference>
<dbReference type="InterPro" id="IPR019921">
    <property type="entry name" value="Lucif-like_OxRdtase_Rv2161c"/>
</dbReference>
<dbReference type="PANTHER" id="PTHR43244:SF1">
    <property type="entry name" value="5,10-METHYLENETETRAHYDROMETHANOPTERIN REDUCTASE"/>
    <property type="match status" value="1"/>
</dbReference>
<evidence type="ECO:0000313" key="4">
    <source>
        <dbReference type="Proteomes" id="UP000019140"/>
    </source>
</evidence>
<gene>
    <name evidence="3" type="ORF">ETSY2_26790</name>
</gene>
<protein>
    <recommendedName>
        <fullName evidence="2">Luciferase-like domain-containing protein</fullName>
    </recommendedName>
</protein>
<reference evidence="3 4" key="1">
    <citation type="journal article" date="2014" name="Nature">
        <title>An environmental bacterial taxon with a large and distinct metabolic repertoire.</title>
        <authorList>
            <person name="Wilson M.C."/>
            <person name="Mori T."/>
            <person name="Ruckert C."/>
            <person name="Uria A.R."/>
            <person name="Helf M.J."/>
            <person name="Takada K."/>
            <person name="Gernert C."/>
            <person name="Steffens U.A."/>
            <person name="Heycke N."/>
            <person name="Schmitt S."/>
            <person name="Rinke C."/>
            <person name="Helfrich E.J."/>
            <person name="Brachmann A.O."/>
            <person name="Gurgui C."/>
            <person name="Wakimoto T."/>
            <person name="Kracht M."/>
            <person name="Crusemann M."/>
            <person name="Hentschel U."/>
            <person name="Abe I."/>
            <person name="Matsunaga S."/>
            <person name="Kalinowski J."/>
            <person name="Takeyama H."/>
            <person name="Piel J."/>
        </authorList>
    </citation>
    <scope>NUCLEOTIDE SEQUENCE [LARGE SCALE GENOMIC DNA]</scope>
    <source>
        <strain evidence="4">TSY2</strain>
    </source>
</reference>
<keyword evidence="1" id="KW-0560">Oxidoreductase</keyword>
<organism evidence="3 4">
    <name type="scientific">Candidatus Entotheonella gemina</name>
    <dbReference type="NCBI Taxonomy" id="1429439"/>
    <lineage>
        <taxon>Bacteria</taxon>
        <taxon>Pseudomonadati</taxon>
        <taxon>Nitrospinota/Tectimicrobiota group</taxon>
        <taxon>Candidatus Tectimicrobiota</taxon>
        <taxon>Candidatus Entotheonellia</taxon>
        <taxon>Candidatus Entotheonellales</taxon>
        <taxon>Candidatus Entotheonellaceae</taxon>
        <taxon>Candidatus Entotheonella</taxon>
    </lineage>
</organism>
<proteinExistence type="predicted"/>
<sequence length="320" mass="35723">MDAIKMGIGFGLWQQGMPDAHTLFEYIDKAEAWGIDSVWLSDHMMGERAEVSIVPMMAAIAARTQRLKFGPSVLMMPLRHPIAVAREIATLDYLSGGRIIMAVGLGAEGKEADAFKVPRKQRGSMTDEGVAILRKLWAGPHVTHQGEHYQFEDVTLTPRPAKKIDIWVGGRSDPALRRVARIGDGWFASFVTPEEFAEGCAKITEFAASYDRSDDDIEAGSIVFCHVDPDGDKARRDFMNFFQGNARRSPEKMLERSAIGTPEQCRETLQRYVEHGLTKFALWPACHPSQLLHQLAFYAEEMIPYFEERPTTAVSSASTT</sequence>
<dbReference type="InterPro" id="IPR050564">
    <property type="entry name" value="F420-G6PD/mer"/>
</dbReference>